<organism evidence="6 7">
    <name type="scientific">Algicella marina</name>
    <dbReference type="NCBI Taxonomy" id="2683284"/>
    <lineage>
        <taxon>Bacteria</taxon>
        <taxon>Pseudomonadati</taxon>
        <taxon>Pseudomonadota</taxon>
        <taxon>Alphaproteobacteria</taxon>
        <taxon>Rhodobacterales</taxon>
        <taxon>Paracoccaceae</taxon>
        <taxon>Algicella</taxon>
    </lineage>
</organism>
<evidence type="ECO:0000256" key="4">
    <source>
        <dbReference type="PROSITE-ProRule" id="PRU00335"/>
    </source>
</evidence>
<evidence type="ECO:0000259" key="5">
    <source>
        <dbReference type="PROSITE" id="PS50977"/>
    </source>
</evidence>
<keyword evidence="1" id="KW-0805">Transcription regulation</keyword>
<dbReference type="KEGG" id="amaq:GO499_12675"/>
<keyword evidence="2 4" id="KW-0238">DNA-binding</keyword>
<dbReference type="InterPro" id="IPR025996">
    <property type="entry name" value="MT1864/Rv1816-like_C"/>
</dbReference>
<dbReference type="PANTHER" id="PTHR30055">
    <property type="entry name" value="HTH-TYPE TRANSCRIPTIONAL REGULATOR RUTR"/>
    <property type="match status" value="1"/>
</dbReference>
<dbReference type="PROSITE" id="PS50977">
    <property type="entry name" value="HTH_TETR_2"/>
    <property type="match status" value="1"/>
</dbReference>
<evidence type="ECO:0000313" key="6">
    <source>
        <dbReference type="EMBL" id="QHQ35962.1"/>
    </source>
</evidence>
<dbReference type="InterPro" id="IPR036271">
    <property type="entry name" value="Tet_transcr_reg_TetR-rel_C_sf"/>
</dbReference>
<evidence type="ECO:0000256" key="3">
    <source>
        <dbReference type="ARBA" id="ARBA00023163"/>
    </source>
</evidence>
<keyword evidence="7" id="KW-1185">Reference proteome</keyword>
<dbReference type="SUPFAM" id="SSF46689">
    <property type="entry name" value="Homeodomain-like"/>
    <property type="match status" value="1"/>
</dbReference>
<sequence length="224" mass="25025">MVMMLKSCPLGKTLRRGDLRDALVAYAQAETQAGHIETMSLRAAARDLGVSSGAVYRHFADKDELLKAVVHLGFLDLRERYFAIRAENDKATSAEQAVARAFAFGQSYVAFASENPTLWRLMFGRIGVMCRDEQVKDEEMMRYTILDAVAHNINDLHELGALTRKPDIQDVRFAWSAIHGAADLAQSGVRHDHADMQLVAKETMVRSLRSMGCREELLVEPTLS</sequence>
<dbReference type="Pfam" id="PF00440">
    <property type="entry name" value="TetR_N"/>
    <property type="match status" value="1"/>
</dbReference>
<dbReference type="AlphaFoldDB" id="A0A6P1T5X5"/>
<dbReference type="PANTHER" id="PTHR30055:SF234">
    <property type="entry name" value="HTH-TYPE TRANSCRIPTIONAL REGULATOR BETI"/>
    <property type="match status" value="1"/>
</dbReference>
<evidence type="ECO:0000313" key="7">
    <source>
        <dbReference type="Proteomes" id="UP000464495"/>
    </source>
</evidence>
<dbReference type="InterPro" id="IPR001647">
    <property type="entry name" value="HTH_TetR"/>
</dbReference>
<evidence type="ECO:0000256" key="2">
    <source>
        <dbReference type="ARBA" id="ARBA00023125"/>
    </source>
</evidence>
<feature type="DNA-binding region" description="H-T-H motif" evidence="4">
    <location>
        <begin position="40"/>
        <end position="59"/>
    </location>
</feature>
<dbReference type="Gene3D" id="1.10.357.10">
    <property type="entry name" value="Tetracycline Repressor, domain 2"/>
    <property type="match status" value="1"/>
</dbReference>
<gene>
    <name evidence="6" type="ORF">GO499_12675</name>
</gene>
<dbReference type="Pfam" id="PF13305">
    <property type="entry name" value="TetR_C_33"/>
    <property type="match status" value="1"/>
</dbReference>
<dbReference type="Proteomes" id="UP000464495">
    <property type="component" value="Chromosome"/>
</dbReference>
<dbReference type="InterPro" id="IPR009057">
    <property type="entry name" value="Homeodomain-like_sf"/>
</dbReference>
<dbReference type="SUPFAM" id="SSF48498">
    <property type="entry name" value="Tetracyclin repressor-like, C-terminal domain"/>
    <property type="match status" value="1"/>
</dbReference>
<dbReference type="InterPro" id="IPR050109">
    <property type="entry name" value="HTH-type_TetR-like_transc_reg"/>
</dbReference>
<evidence type="ECO:0000256" key="1">
    <source>
        <dbReference type="ARBA" id="ARBA00023015"/>
    </source>
</evidence>
<feature type="domain" description="HTH tetR-type" evidence="5">
    <location>
        <begin position="17"/>
        <end position="77"/>
    </location>
</feature>
<dbReference type="EMBL" id="CP046620">
    <property type="protein sequence ID" value="QHQ35962.1"/>
    <property type="molecule type" value="Genomic_DNA"/>
</dbReference>
<name>A0A6P1T5X5_9RHOB</name>
<accession>A0A6P1T5X5</accession>
<dbReference type="GO" id="GO:0003700">
    <property type="term" value="F:DNA-binding transcription factor activity"/>
    <property type="evidence" value="ECO:0007669"/>
    <property type="project" value="TreeGrafter"/>
</dbReference>
<reference evidence="6 7" key="1">
    <citation type="submission" date="2019-12" db="EMBL/GenBank/DDBJ databases">
        <title>Complete genome sequence of Algicella marina strain 9Alg 56(T) isolated from the red alga Tichocarpus crinitus.</title>
        <authorList>
            <person name="Kim S.-G."/>
            <person name="Nedashkovskaya O.I."/>
        </authorList>
    </citation>
    <scope>NUCLEOTIDE SEQUENCE [LARGE SCALE GENOMIC DNA]</scope>
    <source>
        <strain evidence="6 7">9Alg 56</strain>
    </source>
</reference>
<proteinExistence type="predicted"/>
<keyword evidence="3" id="KW-0804">Transcription</keyword>
<dbReference type="GO" id="GO:0000976">
    <property type="term" value="F:transcription cis-regulatory region binding"/>
    <property type="evidence" value="ECO:0007669"/>
    <property type="project" value="TreeGrafter"/>
</dbReference>
<protein>
    <submittedName>
        <fullName evidence="6">TetR family transcriptional regulator</fullName>
    </submittedName>
</protein>